<name>A0ABW0BK62_9ACTN</name>
<feature type="domain" description="HTH marR-type" evidence="4">
    <location>
        <begin position="28"/>
        <end position="162"/>
    </location>
</feature>
<keyword evidence="1" id="KW-0805">Transcription regulation</keyword>
<dbReference type="PRINTS" id="PR00598">
    <property type="entry name" value="HTHMARR"/>
</dbReference>
<dbReference type="Pfam" id="PF12802">
    <property type="entry name" value="MarR_2"/>
    <property type="match status" value="1"/>
</dbReference>
<evidence type="ECO:0000313" key="6">
    <source>
        <dbReference type="Proteomes" id="UP001596087"/>
    </source>
</evidence>
<evidence type="ECO:0000256" key="2">
    <source>
        <dbReference type="ARBA" id="ARBA00023125"/>
    </source>
</evidence>
<dbReference type="SUPFAM" id="SSF46785">
    <property type="entry name" value="Winged helix' DNA-binding domain"/>
    <property type="match status" value="1"/>
</dbReference>
<dbReference type="PANTHER" id="PTHR33164">
    <property type="entry name" value="TRANSCRIPTIONAL REGULATOR, MARR FAMILY"/>
    <property type="match status" value="1"/>
</dbReference>
<dbReference type="InterPro" id="IPR036390">
    <property type="entry name" value="WH_DNA-bd_sf"/>
</dbReference>
<dbReference type="InterPro" id="IPR039422">
    <property type="entry name" value="MarR/SlyA-like"/>
</dbReference>
<reference evidence="6" key="1">
    <citation type="journal article" date="2019" name="Int. J. Syst. Evol. Microbiol.">
        <title>The Global Catalogue of Microorganisms (GCM) 10K type strain sequencing project: providing services to taxonomists for standard genome sequencing and annotation.</title>
        <authorList>
            <consortium name="The Broad Institute Genomics Platform"/>
            <consortium name="The Broad Institute Genome Sequencing Center for Infectious Disease"/>
            <person name="Wu L."/>
            <person name="Ma J."/>
        </authorList>
    </citation>
    <scope>NUCLEOTIDE SEQUENCE [LARGE SCALE GENOMIC DNA]</scope>
    <source>
        <strain evidence="6">DFY41</strain>
    </source>
</reference>
<dbReference type="Proteomes" id="UP001596087">
    <property type="component" value="Unassembled WGS sequence"/>
</dbReference>
<accession>A0ABW0BK62</accession>
<dbReference type="PROSITE" id="PS50995">
    <property type="entry name" value="HTH_MARR_2"/>
    <property type="match status" value="1"/>
</dbReference>
<dbReference type="InterPro" id="IPR036388">
    <property type="entry name" value="WH-like_DNA-bd_sf"/>
</dbReference>
<protein>
    <submittedName>
        <fullName evidence="5">MarR family winged helix-turn-helix transcriptional regulator</fullName>
    </submittedName>
</protein>
<dbReference type="PANTHER" id="PTHR33164:SF106">
    <property type="entry name" value="TRANSCRIPTIONAL REGULATORY PROTEIN"/>
    <property type="match status" value="1"/>
</dbReference>
<dbReference type="InterPro" id="IPR023187">
    <property type="entry name" value="Tscrpt_reg_MarR-type_CS"/>
</dbReference>
<evidence type="ECO:0000256" key="3">
    <source>
        <dbReference type="ARBA" id="ARBA00023163"/>
    </source>
</evidence>
<sequence length="162" mass="17125">MKDTARRPPASPVEARVGLPAASLQTPSLRLLRELLDVAAQVPAAVARRADLSHNELQTLELLFEGPTGPADLARRLGVTTAASSGIVARLESRGHVARTPHVSDGRRHQVAITESGAAEVIGHLAPMFAGLHEVDAGLDDDERAVVEAYLVGTIAALRRLL</sequence>
<keyword evidence="3" id="KW-0804">Transcription</keyword>
<evidence type="ECO:0000256" key="1">
    <source>
        <dbReference type="ARBA" id="ARBA00023015"/>
    </source>
</evidence>
<dbReference type="InterPro" id="IPR000835">
    <property type="entry name" value="HTH_MarR-typ"/>
</dbReference>
<gene>
    <name evidence="5" type="ORF">ACFPGP_13185</name>
</gene>
<dbReference type="RefSeq" id="WP_378590818.1">
    <property type="nucleotide sequence ID" value="NZ_JBHSKD010000014.1"/>
</dbReference>
<proteinExistence type="predicted"/>
<comment type="caution">
    <text evidence="5">The sequence shown here is derived from an EMBL/GenBank/DDBJ whole genome shotgun (WGS) entry which is preliminary data.</text>
</comment>
<dbReference type="EMBL" id="JBHSKD010000014">
    <property type="protein sequence ID" value="MFC5177631.1"/>
    <property type="molecule type" value="Genomic_DNA"/>
</dbReference>
<organism evidence="5 6">
    <name type="scientific">Nocardioides taihuensis</name>
    <dbReference type="NCBI Taxonomy" id="1835606"/>
    <lineage>
        <taxon>Bacteria</taxon>
        <taxon>Bacillati</taxon>
        <taxon>Actinomycetota</taxon>
        <taxon>Actinomycetes</taxon>
        <taxon>Propionibacteriales</taxon>
        <taxon>Nocardioidaceae</taxon>
        <taxon>Nocardioides</taxon>
    </lineage>
</organism>
<dbReference type="SMART" id="SM00347">
    <property type="entry name" value="HTH_MARR"/>
    <property type="match status" value="1"/>
</dbReference>
<keyword evidence="6" id="KW-1185">Reference proteome</keyword>
<evidence type="ECO:0000313" key="5">
    <source>
        <dbReference type="EMBL" id="MFC5177631.1"/>
    </source>
</evidence>
<dbReference type="Gene3D" id="1.10.10.10">
    <property type="entry name" value="Winged helix-like DNA-binding domain superfamily/Winged helix DNA-binding domain"/>
    <property type="match status" value="1"/>
</dbReference>
<dbReference type="PROSITE" id="PS01117">
    <property type="entry name" value="HTH_MARR_1"/>
    <property type="match status" value="1"/>
</dbReference>
<keyword evidence="2" id="KW-0238">DNA-binding</keyword>
<evidence type="ECO:0000259" key="4">
    <source>
        <dbReference type="PROSITE" id="PS50995"/>
    </source>
</evidence>